<protein>
    <submittedName>
        <fullName evidence="1">Uncharacterized protein</fullName>
    </submittedName>
</protein>
<reference evidence="1" key="1">
    <citation type="journal article" date="2014" name="Front. Microbiol.">
        <title>High frequency of phylogenetically diverse reductive dehalogenase-homologous genes in deep subseafloor sedimentary metagenomes.</title>
        <authorList>
            <person name="Kawai M."/>
            <person name="Futagami T."/>
            <person name="Toyoda A."/>
            <person name="Takaki Y."/>
            <person name="Nishi S."/>
            <person name="Hori S."/>
            <person name="Arai W."/>
            <person name="Tsubouchi T."/>
            <person name="Morono Y."/>
            <person name="Uchiyama I."/>
            <person name="Ito T."/>
            <person name="Fujiyama A."/>
            <person name="Inagaki F."/>
            <person name="Takami H."/>
        </authorList>
    </citation>
    <scope>NUCLEOTIDE SEQUENCE</scope>
    <source>
        <strain evidence="1">Expedition CK06-06</strain>
    </source>
</reference>
<dbReference type="EMBL" id="BARS01007167">
    <property type="protein sequence ID" value="GAF79266.1"/>
    <property type="molecule type" value="Genomic_DNA"/>
</dbReference>
<sequence>MQMAASAAAESDRRYEVIIDIAEQGYTLRQITTPVLSQVLEEEIIVKNDLGDNCRLYYVMFDDLVETDEDYQQAFFRAGHAGWQAGGKIVLLDSNEKEYSVVVDRLSRIVTLQEGDVELLLPKRQDEVPF</sequence>
<evidence type="ECO:0000313" key="1">
    <source>
        <dbReference type="EMBL" id="GAF79266.1"/>
    </source>
</evidence>
<proteinExistence type="predicted"/>
<accession>X0SVU5</accession>
<gene>
    <name evidence="1" type="ORF">S01H1_13853</name>
</gene>
<dbReference type="AlphaFoldDB" id="X0SVU5"/>
<organism evidence="1">
    <name type="scientific">marine sediment metagenome</name>
    <dbReference type="NCBI Taxonomy" id="412755"/>
    <lineage>
        <taxon>unclassified sequences</taxon>
        <taxon>metagenomes</taxon>
        <taxon>ecological metagenomes</taxon>
    </lineage>
</organism>
<comment type="caution">
    <text evidence="1">The sequence shown here is derived from an EMBL/GenBank/DDBJ whole genome shotgun (WGS) entry which is preliminary data.</text>
</comment>
<name>X0SVU5_9ZZZZ</name>